<organism evidence="2 3">
    <name type="scientific">Emiliania huxleyi (strain CCMP1516)</name>
    <dbReference type="NCBI Taxonomy" id="280463"/>
    <lineage>
        <taxon>Eukaryota</taxon>
        <taxon>Haptista</taxon>
        <taxon>Haptophyta</taxon>
        <taxon>Prymnesiophyceae</taxon>
        <taxon>Isochrysidales</taxon>
        <taxon>Noelaerhabdaceae</taxon>
        <taxon>Emiliania</taxon>
    </lineage>
</organism>
<name>A0A0D3IJB8_EMIH1</name>
<keyword evidence="3" id="KW-1185">Reference proteome</keyword>
<accession>A0A0D3IJB8</accession>
<dbReference type="HOGENOM" id="CLU_386094_0_0_1"/>
<protein>
    <submittedName>
        <fullName evidence="2">Uncharacterized protein</fullName>
    </submittedName>
</protein>
<dbReference type="KEGG" id="ehx:EMIHUDRAFT_104777"/>
<reference evidence="2" key="2">
    <citation type="submission" date="2024-10" db="UniProtKB">
        <authorList>
            <consortium name="EnsemblProtists"/>
        </authorList>
    </citation>
    <scope>IDENTIFICATION</scope>
</reference>
<evidence type="ECO:0000313" key="2">
    <source>
        <dbReference type="EnsemblProtists" id="EOD11353"/>
    </source>
</evidence>
<proteinExistence type="predicted"/>
<evidence type="ECO:0000313" key="3">
    <source>
        <dbReference type="Proteomes" id="UP000013827"/>
    </source>
</evidence>
<feature type="region of interest" description="Disordered" evidence="1">
    <location>
        <begin position="31"/>
        <end position="66"/>
    </location>
</feature>
<dbReference type="GeneID" id="17257464"/>
<sequence length="716" mass="78398">MFPDGPLPDIHTRQASTFLVRSRLPRRIAPDYAAANCTPRPPRRLLLTEPAAPSPPPPRDAPRSSRELLYPPLGLAPFAYSRSQVMKEGILEQLKKVGKLCLVSEDADECSAIRNPIWDNEVFSTSYKGNKILSVHANVELNACMEVKTMTIQCDALADFVEETAKDWLGRKVTDKVVGWVDDLEKDVKDLFFRRRLAANGDGRTVIEQIAEAALKEVSGEGHRRLHEARANPDHRGSIEVQAYQRGVEMIQQRLADAFIARYQGRGRRTELLTEEQKQKYEATKKDIDFGELEIEYSLEAVATVTAHAETEVDEQRSVDLLELLLGKKAQFSQSGRFTPVPLLFAVGFSAGVEMGLPLEMKASFAGKATITGTVGYVRTWTLTMSSSGMSKRLTNIGEDDGVTIKHTGEVAASLSVSIGAYVDVNLRFDVYIATVVNLYAEASANWRATAGGDLAACAFDNTKASTKRMCESLTPQLAPSDKVEYNSASTEVPDGQREGLYAQVGVWVYVPYPKVNVNAGIAFPGSDQAEKCLGLTLGVQWHKNWTGSMVNLTASKTFNVLGRDAEPNRLPIPPPSPPPQCTSAKPYVGAFTSSSDGCDKDLPTDWYRAPSGYSMIPTSAPAKSTCGTSATGWLTYTDGSTFTYPTAFGQTFSGVRACFHWSDSGRDLPCQWHSDGLEVTNCGSYHVFYLQPATTCDLGYCWANPLASIARAMLR</sequence>
<reference evidence="3" key="1">
    <citation type="journal article" date="2013" name="Nature">
        <title>Pan genome of the phytoplankton Emiliania underpins its global distribution.</title>
        <authorList>
            <person name="Read B.A."/>
            <person name="Kegel J."/>
            <person name="Klute M.J."/>
            <person name="Kuo A."/>
            <person name="Lefebvre S.C."/>
            <person name="Maumus F."/>
            <person name="Mayer C."/>
            <person name="Miller J."/>
            <person name="Monier A."/>
            <person name="Salamov A."/>
            <person name="Young J."/>
            <person name="Aguilar M."/>
            <person name="Claverie J.M."/>
            <person name="Frickenhaus S."/>
            <person name="Gonzalez K."/>
            <person name="Herman E.K."/>
            <person name="Lin Y.C."/>
            <person name="Napier J."/>
            <person name="Ogata H."/>
            <person name="Sarno A.F."/>
            <person name="Shmutz J."/>
            <person name="Schroeder D."/>
            <person name="de Vargas C."/>
            <person name="Verret F."/>
            <person name="von Dassow P."/>
            <person name="Valentin K."/>
            <person name="Van de Peer Y."/>
            <person name="Wheeler G."/>
            <person name="Dacks J.B."/>
            <person name="Delwiche C.F."/>
            <person name="Dyhrman S.T."/>
            <person name="Glockner G."/>
            <person name="John U."/>
            <person name="Richards T."/>
            <person name="Worden A.Z."/>
            <person name="Zhang X."/>
            <person name="Grigoriev I.V."/>
            <person name="Allen A.E."/>
            <person name="Bidle K."/>
            <person name="Borodovsky M."/>
            <person name="Bowler C."/>
            <person name="Brownlee C."/>
            <person name="Cock J.M."/>
            <person name="Elias M."/>
            <person name="Gladyshev V.N."/>
            <person name="Groth M."/>
            <person name="Guda C."/>
            <person name="Hadaegh A."/>
            <person name="Iglesias-Rodriguez M.D."/>
            <person name="Jenkins J."/>
            <person name="Jones B.M."/>
            <person name="Lawson T."/>
            <person name="Leese F."/>
            <person name="Lindquist E."/>
            <person name="Lobanov A."/>
            <person name="Lomsadze A."/>
            <person name="Malik S.B."/>
            <person name="Marsh M.E."/>
            <person name="Mackinder L."/>
            <person name="Mock T."/>
            <person name="Mueller-Roeber B."/>
            <person name="Pagarete A."/>
            <person name="Parker M."/>
            <person name="Probert I."/>
            <person name="Quesneville H."/>
            <person name="Raines C."/>
            <person name="Rensing S.A."/>
            <person name="Riano-Pachon D.M."/>
            <person name="Richier S."/>
            <person name="Rokitta S."/>
            <person name="Shiraiwa Y."/>
            <person name="Soanes D.M."/>
            <person name="van der Giezen M."/>
            <person name="Wahlund T.M."/>
            <person name="Williams B."/>
            <person name="Wilson W."/>
            <person name="Wolfe G."/>
            <person name="Wurch L.L."/>
        </authorList>
    </citation>
    <scope>NUCLEOTIDE SEQUENCE</scope>
</reference>
<dbReference type="RefSeq" id="XP_005763782.1">
    <property type="nucleotide sequence ID" value="XM_005763725.1"/>
</dbReference>
<dbReference type="EnsemblProtists" id="EOD11353">
    <property type="protein sequence ID" value="EOD11353"/>
    <property type="gene ID" value="EMIHUDRAFT_104777"/>
</dbReference>
<evidence type="ECO:0000256" key="1">
    <source>
        <dbReference type="SAM" id="MobiDB-lite"/>
    </source>
</evidence>
<dbReference type="AlphaFoldDB" id="A0A0D3IJB8"/>
<dbReference type="Proteomes" id="UP000013827">
    <property type="component" value="Unassembled WGS sequence"/>
</dbReference>
<dbReference type="PaxDb" id="2903-EOD11353"/>